<dbReference type="OrthoDB" id="1091595at2"/>
<dbReference type="STRING" id="445960.SAMN05421542_3853"/>
<dbReference type="Proteomes" id="UP000199426">
    <property type="component" value="Unassembled WGS sequence"/>
</dbReference>
<protein>
    <submittedName>
        <fullName evidence="2">Uncharacterized protein</fullName>
    </submittedName>
</protein>
<evidence type="ECO:0000313" key="1">
    <source>
        <dbReference type="EMBL" id="SDJ57363.1"/>
    </source>
</evidence>
<dbReference type="AlphaFoldDB" id="A0A2X2X7L4"/>
<gene>
    <name evidence="2" type="ORF">NCTC13492_03216</name>
    <name evidence="1" type="ORF">SAMN05421542_3853</name>
</gene>
<evidence type="ECO:0000313" key="4">
    <source>
        <dbReference type="Proteomes" id="UP000251670"/>
    </source>
</evidence>
<organism evidence="2 4">
    <name type="scientific">Chryseobacterium jejuense</name>
    <dbReference type="NCBI Taxonomy" id="445960"/>
    <lineage>
        <taxon>Bacteria</taxon>
        <taxon>Pseudomonadati</taxon>
        <taxon>Bacteroidota</taxon>
        <taxon>Flavobacteriia</taxon>
        <taxon>Flavobacteriales</taxon>
        <taxon>Weeksellaceae</taxon>
        <taxon>Chryseobacterium group</taxon>
        <taxon>Chryseobacterium</taxon>
    </lineage>
</organism>
<evidence type="ECO:0000313" key="2">
    <source>
        <dbReference type="EMBL" id="SQB46153.1"/>
    </source>
</evidence>
<keyword evidence="3" id="KW-1185">Reference proteome</keyword>
<reference evidence="2 4" key="2">
    <citation type="submission" date="2018-06" db="EMBL/GenBank/DDBJ databases">
        <authorList>
            <consortium name="Pathogen Informatics"/>
            <person name="Doyle S."/>
        </authorList>
    </citation>
    <scope>NUCLEOTIDE SEQUENCE [LARGE SCALE GENOMIC DNA]</scope>
    <source>
        <strain evidence="2 4">NCTC13492</strain>
    </source>
</reference>
<proteinExistence type="predicted"/>
<dbReference type="RefSeq" id="WP_089738341.1">
    <property type="nucleotide sequence ID" value="NZ_FNEG01000006.1"/>
</dbReference>
<dbReference type="EMBL" id="UAWB01000012">
    <property type="protein sequence ID" value="SQB46153.1"/>
    <property type="molecule type" value="Genomic_DNA"/>
</dbReference>
<name>A0A2X2X7L4_CHRJE</name>
<reference evidence="1 3" key="1">
    <citation type="submission" date="2016-10" db="EMBL/GenBank/DDBJ databases">
        <authorList>
            <person name="Varghese N."/>
            <person name="Submissions S."/>
        </authorList>
    </citation>
    <scope>NUCLEOTIDE SEQUENCE [LARGE SCALE GENOMIC DNA]</scope>
    <source>
        <strain evidence="1 3">DSM 19299</strain>
    </source>
</reference>
<sequence length="166" mass="19289">MAKYTLPYFGQLSTDNIEEYYDVTINFNGNEVQIDLNFENENTDAAKLDQIKNYLENIEPFNKLAKSYILEDYHNEEGDTVKSYLEHHLEEVEQDELSTLINFDDSTTEPEQQLLTKLELVRIGLYPDNEDGFAILDYSIGKEITDYLVVINTDQNGQLDYMSMES</sequence>
<dbReference type="Proteomes" id="UP000251670">
    <property type="component" value="Unassembled WGS sequence"/>
</dbReference>
<evidence type="ECO:0000313" key="3">
    <source>
        <dbReference type="Proteomes" id="UP000199426"/>
    </source>
</evidence>
<dbReference type="EMBL" id="FNEG01000006">
    <property type="protein sequence ID" value="SDJ57363.1"/>
    <property type="molecule type" value="Genomic_DNA"/>
</dbReference>
<accession>A0A2X2X7L4</accession>